<feature type="compositionally biased region" description="Basic and acidic residues" evidence="1">
    <location>
        <begin position="25"/>
        <end position="41"/>
    </location>
</feature>
<evidence type="ECO:0000313" key="3">
    <source>
        <dbReference type="Proteomes" id="UP000799750"/>
    </source>
</evidence>
<evidence type="ECO:0000313" key="2">
    <source>
        <dbReference type="EMBL" id="KAF2498792.1"/>
    </source>
</evidence>
<protein>
    <submittedName>
        <fullName evidence="2">Uncharacterized protein</fullName>
    </submittedName>
</protein>
<feature type="compositionally biased region" description="Polar residues" evidence="1">
    <location>
        <begin position="44"/>
        <end position="68"/>
    </location>
</feature>
<organism evidence="2 3">
    <name type="scientific">Lophium mytilinum</name>
    <dbReference type="NCBI Taxonomy" id="390894"/>
    <lineage>
        <taxon>Eukaryota</taxon>
        <taxon>Fungi</taxon>
        <taxon>Dikarya</taxon>
        <taxon>Ascomycota</taxon>
        <taxon>Pezizomycotina</taxon>
        <taxon>Dothideomycetes</taxon>
        <taxon>Pleosporomycetidae</taxon>
        <taxon>Mytilinidiales</taxon>
        <taxon>Mytilinidiaceae</taxon>
        <taxon>Lophium</taxon>
    </lineage>
</organism>
<name>A0A6A6R362_9PEZI</name>
<proteinExistence type="predicted"/>
<feature type="region of interest" description="Disordered" evidence="1">
    <location>
        <begin position="1"/>
        <end position="86"/>
    </location>
</feature>
<keyword evidence="3" id="KW-1185">Reference proteome</keyword>
<reference evidence="2" key="1">
    <citation type="journal article" date="2020" name="Stud. Mycol.">
        <title>101 Dothideomycetes genomes: a test case for predicting lifestyles and emergence of pathogens.</title>
        <authorList>
            <person name="Haridas S."/>
            <person name="Albert R."/>
            <person name="Binder M."/>
            <person name="Bloem J."/>
            <person name="Labutti K."/>
            <person name="Salamov A."/>
            <person name="Andreopoulos B."/>
            <person name="Baker S."/>
            <person name="Barry K."/>
            <person name="Bills G."/>
            <person name="Bluhm B."/>
            <person name="Cannon C."/>
            <person name="Castanera R."/>
            <person name="Culley D."/>
            <person name="Daum C."/>
            <person name="Ezra D."/>
            <person name="Gonzalez J."/>
            <person name="Henrissat B."/>
            <person name="Kuo A."/>
            <person name="Liang C."/>
            <person name="Lipzen A."/>
            <person name="Lutzoni F."/>
            <person name="Magnuson J."/>
            <person name="Mondo S."/>
            <person name="Nolan M."/>
            <person name="Ohm R."/>
            <person name="Pangilinan J."/>
            <person name="Park H.-J."/>
            <person name="Ramirez L."/>
            <person name="Alfaro M."/>
            <person name="Sun H."/>
            <person name="Tritt A."/>
            <person name="Yoshinaga Y."/>
            <person name="Zwiers L.-H."/>
            <person name="Turgeon B."/>
            <person name="Goodwin S."/>
            <person name="Spatafora J."/>
            <person name="Crous P."/>
            <person name="Grigoriev I."/>
        </authorList>
    </citation>
    <scope>NUCLEOTIDE SEQUENCE</scope>
    <source>
        <strain evidence="2">CBS 269.34</strain>
    </source>
</reference>
<sequence>MAMASGRAVFIPFSRWHHKPTPQRNSEDAQKERSRPGDLPDHTYSPQGNTADGSQMTTKRADGNTTSPSDEHKINVSPKRCSTAAP</sequence>
<evidence type="ECO:0000256" key="1">
    <source>
        <dbReference type="SAM" id="MobiDB-lite"/>
    </source>
</evidence>
<accession>A0A6A6R362</accession>
<gene>
    <name evidence="2" type="ORF">BU16DRAFT_615787</name>
</gene>
<dbReference type="Proteomes" id="UP000799750">
    <property type="component" value="Unassembled WGS sequence"/>
</dbReference>
<dbReference type="EMBL" id="MU004185">
    <property type="protein sequence ID" value="KAF2498792.1"/>
    <property type="molecule type" value="Genomic_DNA"/>
</dbReference>
<dbReference type="AlphaFoldDB" id="A0A6A6R362"/>